<evidence type="ECO:0000256" key="15">
    <source>
        <dbReference type="ARBA" id="ARBA00023012"/>
    </source>
</evidence>
<dbReference type="Proteomes" id="UP000263900">
    <property type="component" value="Chromosome"/>
</dbReference>
<evidence type="ECO:0000256" key="13">
    <source>
        <dbReference type="ARBA" id="ARBA00022840"/>
    </source>
</evidence>
<evidence type="ECO:0000256" key="5">
    <source>
        <dbReference type="ARBA" id="ARBA00017322"/>
    </source>
</evidence>
<keyword evidence="14" id="KW-0408">Iron</keyword>
<comment type="function">
    <text evidence="17">Member of the two-component regulatory system NreB/NreC involved in the control of dissimilatory nitrate/nitrite reduction in response to oxygen. NreB functions as a direct oxygen sensor histidine kinase which is autophosphorylated, in the absence of oxygen, probably at the conserved histidine residue, and transfers its phosphate group probably to a conserved aspartate residue of NreC. NreB/NreC activates the expression of the nitrate (narGHJI) and nitrite (nir) reductase operons, as well as the putative nitrate transporter gene narT.</text>
</comment>
<dbReference type="GO" id="GO:0046983">
    <property type="term" value="F:protein dimerization activity"/>
    <property type="evidence" value="ECO:0007669"/>
    <property type="project" value="InterPro"/>
</dbReference>
<keyword evidence="16" id="KW-0411">Iron-sulfur</keyword>
<evidence type="ECO:0000256" key="6">
    <source>
        <dbReference type="ARBA" id="ARBA00022485"/>
    </source>
</evidence>
<evidence type="ECO:0000256" key="8">
    <source>
        <dbReference type="ARBA" id="ARBA00022553"/>
    </source>
</evidence>
<evidence type="ECO:0000256" key="9">
    <source>
        <dbReference type="ARBA" id="ARBA00022679"/>
    </source>
</evidence>
<evidence type="ECO:0000256" key="12">
    <source>
        <dbReference type="ARBA" id="ARBA00022777"/>
    </source>
</evidence>
<name>A0A3B7MV17_9BACT</name>
<dbReference type="GO" id="GO:0005524">
    <property type="term" value="F:ATP binding"/>
    <property type="evidence" value="ECO:0007669"/>
    <property type="project" value="UniProtKB-KW"/>
</dbReference>
<keyword evidence="9" id="KW-0808">Transferase</keyword>
<protein>
    <recommendedName>
        <fullName evidence="5">Oxygen sensor histidine kinase NreB</fullName>
        <ecNumber evidence="4">2.7.13.3</ecNumber>
    </recommendedName>
    <alternativeName>
        <fullName evidence="18">Nitrogen regulation protein B</fullName>
    </alternativeName>
</protein>
<dbReference type="CDD" id="cd16917">
    <property type="entry name" value="HATPase_UhpB-NarQ-NarX-like"/>
    <property type="match status" value="1"/>
</dbReference>
<accession>A0A3B7MV17</accession>
<dbReference type="InterPro" id="IPR011712">
    <property type="entry name" value="Sig_transdc_His_kin_sub3_dim/P"/>
</dbReference>
<dbReference type="InterPro" id="IPR036890">
    <property type="entry name" value="HATPase_C_sf"/>
</dbReference>
<gene>
    <name evidence="22" type="ORF">D3H65_25195</name>
</gene>
<keyword evidence="20" id="KW-1133">Transmembrane helix</keyword>
<dbReference type="KEGG" id="pseg:D3H65_25195"/>
<dbReference type="Gene3D" id="3.30.565.10">
    <property type="entry name" value="Histidine kinase-like ATPase, C-terminal domain"/>
    <property type="match status" value="1"/>
</dbReference>
<keyword evidence="23" id="KW-1185">Reference proteome</keyword>
<evidence type="ECO:0000256" key="2">
    <source>
        <dbReference type="ARBA" id="ARBA00001966"/>
    </source>
</evidence>
<evidence type="ECO:0000313" key="22">
    <source>
        <dbReference type="EMBL" id="AXY77079.1"/>
    </source>
</evidence>
<dbReference type="PRINTS" id="PR00344">
    <property type="entry name" value="BCTRLSENSOR"/>
</dbReference>
<feature type="transmembrane region" description="Helical" evidence="20">
    <location>
        <begin position="12"/>
        <end position="33"/>
    </location>
</feature>
<dbReference type="RefSeq" id="WP_119052955.1">
    <property type="nucleotide sequence ID" value="NZ_CP032157.1"/>
</dbReference>
<dbReference type="EMBL" id="CP032157">
    <property type="protein sequence ID" value="AXY77079.1"/>
    <property type="molecule type" value="Genomic_DNA"/>
</dbReference>
<keyword evidence="19" id="KW-0175">Coiled coil</keyword>
<dbReference type="Pfam" id="PF02518">
    <property type="entry name" value="HATPase_c"/>
    <property type="match status" value="1"/>
</dbReference>
<feature type="domain" description="Histidine kinase" evidence="21">
    <location>
        <begin position="58"/>
        <end position="248"/>
    </location>
</feature>
<proteinExistence type="predicted"/>
<dbReference type="PANTHER" id="PTHR24421">
    <property type="entry name" value="NITRATE/NITRITE SENSOR PROTEIN NARX-RELATED"/>
    <property type="match status" value="1"/>
</dbReference>
<dbReference type="InterPro" id="IPR003594">
    <property type="entry name" value="HATPase_dom"/>
</dbReference>
<sequence>MDSSEAKLYDSLLIVIAVVGIILFYYIITIIRYQRRSLRMNKEKIQAEIDTLEKERKRIASDLHDELGPLLSAVKLQINSLDTNDPGDQEVIGKSSTHIDTIIGKLREISNNLMPNTLVRKGLQKAIEEFVNNNQQTYGLQIKFICEQELHLDQHKEINIYRIIQEVLHNTVKHAEATYLIIKIVIEEDRLLLMTADNGKGFNYFTKVKDNPGLGLRNLQSRAEVMGGELSCQSESGKGTMYTFDIPV</sequence>
<dbReference type="GO" id="GO:0000155">
    <property type="term" value="F:phosphorelay sensor kinase activity"/>
    <property type="evidence" value="ECO:0007669"/>
    <property type="project" value="InterPro"/>
</dbReference>
<dbReference type="OrthoDB" id="5401121at2"/>
<reference evidence="22 23" key="1">
    <citation type="submission" date="2018-09" db="EMBL/GenBank/DDBJ databases">
        <title>Genome sequencing of strain 6GH32-13.</title>
        <authorList>
            <person name="Weon H.-Y."/>
            <person name="Heo J."/>
            <person name="Kwon S.-W."/>
        </authorList>
    </citation>
    <scope>NUCLEOTIDE SEQUENCE [LARGE SCALE GENOMIC DNA]</scope>
    <source>
        <strain evidence="22 23">5GH32-13</strain>
    </source>
</reference>
<dbReference type="GO" id="GO:0051539">
    <property type="term" value="F:4 iron, 4 sulfur cluster binding"/>
    <property type="evidence" value="ECO:0007669"/>
    <property type="project" value="UniProtKB-KW"/>
</dbReference>
<keyword evidence="11" id="KW-0547">Nucleotide-binding</keyword>
<keyword evidence="13" id="KW-0067">ATP-binding</keyword>
<evidence type="ECO:0000256" key="11">
    <source>
        <dbReference type="ARBA" id="ARBA00022741"/>
    </source>
</evidence>
<evidence type="ECO:0000256" key="10">
    <source>
        <dbReference type="ARBA" id="ARBA00022723"/>
    </source>
</evidence>
<evidence type="ECO:0000256" key="17">
    <source>
        <dbReference type="ARBA" id="ARBA00024827"/>
    </source>
</evidence>
<dbReference type="GO" id="GO:0016020">
    <property type="term" value="C:membrane"/>
    <property type="evidence" value="ECO:0007669"/>
    <property type="project" value="InterPro"/>
</dbReference>
<keyword evidence="6" id="KW-0004">4Fe-4S</keyword>
<dbReference type="Gene3D" id="1.20.5.1930">
    <property type="match status" value="1"/>
</dbReference>
<dbReference type="GO" id="GO:0005737">
    <property type="term" value="C:cytoplasm"/>
    <property type="evidence" value="ECO:0007669"/>
    <property type="project" value="UniProtKB-SubCell"/>
</dbReference>
<dbReference type="InterPro" id="IPR050482">
    <property type="entry name" value="Sensor_HK_TwoCompSys"/>
</dbReference>
<evidence type="ECO:0000256" key="7">
    <source>
        <dbReference type="ARBA" id="ARBA00022490"/>
    </source>
</evidence>
<dbReference type="InterPro" id="IPR004358">
    <property type="entry name" value="Sig_transdc_His_kin-like_C"/>
</dbReference>
<feature type="coiled-coil region" evidence="19">
    <location>
        <begin position="35"/>
        <end position="62"/>
    </location>
</feature>
<evidence type="ECO:0000259" key="21">
    <source>
        <dbReference type="PROSITE" id="PS50109"/>
    </source>
</evidence>
<dbReference type="GO" id="GO:0046872">
    <property type="term" value="F:metal ion binding"/>
    <property type="evidence" value="ECO:0007669"/>
    <property type="project" value="UniProtKB-KW"/>
</dbReference>
<evidence type="ECO:0000313" key="23">
    <source>
        <dbReference type="Proteomes" id="UP000263900"/>
    </source>
</evidence>
<evidence type="ECO:0000256" key="16">
    <source>
        <dbReference type="ARBA" id="ARBA00023014"/>
    </source>
</evidence>
<keyword evidence="7" id="KW-0963">Cytoplasm</keyword>
<keyword evidence="10" id="KW-0479">Metal-binding</keyword>
<evidence type="ECO:0000256" key="20">
    <source>
        <dbReference type="SAM" id="Phobius"/>
    </source>
</evidence>
<comment type="catalytic activity">
    <reaction evidence="1">
        <text>ATP + protein L-histidine = ADP + protein N-phospho-L-histidine.</text>
        <dbReference type="EC" id="2.7.13.3"/>
    </reaction>
</comment>
<evidence type="ECO:0000256" key="3">
    <source>
        <dbReference type="ARBA" id="ARBA00004496"/>
    </source>
</evidence>
<dbReference type="PROSITE" id="PS50109">
    <property type="entry name" value="HIS_KIN"/>
    <property type="match status" value="1"/>
</dbReference>
<evidence type="ECO:0000256" key="4">
    <source>
        <dbReference type="ARBA" id="ARBA00012438"/>
    </source>
</evidence>
<keyword evidence="15" id="KW-0902">Two-component regulatory system</keyword>
<keyword evidence="12 22" id="KW-0418">Kinase</keyword>
<evidence type="ECO:0000256" key="1">
    <source>
        <dbReference type="ARBA" id="ARBA00000085"/>
    </source>
</evidence>
<dbReference type="InterPro" id="IPR005467">
    <property type="entry name" value="His_kinase_dom"/>
</dbReference>
<keyword evidence="20" id="KW-0812">Transmembrane</keyword>
<keyword evidence="8" id="KW-0597">Phosphoprotein</keyword>
<organism evidence="22 23">
    <name type="scientific">Paraflavitalea soli</name>
    <dbReference type="NCBI Taxonomy" id="2315862"/>
    <lineage>
        <taxon>Bacteria</taxon>
        <taxon>Pseudomonadati</taxon>
        <taxon>Bacteroidota</taxon>
        <taxon>Chitinophagia</taxon>
        <taxon>Chitinophagales</taxon>
        <taxon>Chitinophagaceae</taxon>
        <taxon>Paraflavitalea</taxon>
    </lineage>
</organism>
<keyword evidence="20" id="KW-0472">Membrane</keyword>
<evidence type="ECO:0000256" key="14">
    <source>
        <dbReference type="ARBA" id="ARBA00023004"/>
    </source>
</evidence>
<dbReference type="AlphaFoldDB" id="A0A3B7MV17"/>
<dbReference type="Pfam" id="PF07730">
    <property type="entry name" value="HisKA_3"/>
    <property type="match status" value="1"/>
</dbReference>
<dbReference type="SUPFAM" id="SSF55874">
    <property type="entry name" value="ATPase domain of HSP90 chaperone/DNA topoisomerase II/histidine kinase"/>
    <property type="match status" value="1"/>
</dbReference>
<comment type="subcellular location">
    <subcellularLocation>
        <location evidence="3">Cytoplasm</location>
    </subcellularLocation>
</comment>
<dbReference type="PANTHER" id="PTHR24421:SF10">
    <property type="entry name" value="NITRATE_NITRITE SENSOR PROTEIN NARQ"/>
    <property type="match status" value="1"/>
</dbReference>
<comment type="cofactor">
    <cofactor evidence="2">
        <name>[4Fe-4S] cluster</name>
        <dbReference type="ChEBI" id="CHEBI:49883"/>
    </cofactor>
</comment>
<dbReference type="EC" id="2.7.13.3" evidence="4"/>
<evidence type="ECO:0000256" key="19">
    <source>
        <dbReference type="SAM" id="Coils"/>
    </source>
</evidence>
<evidence type="ECO:0000256" key="18">
    <source>
        <dbReference type="ARBA" id="ARBA00030800"/>
    </source>
</evidence>